<dbReference type="PANTHER" id="PTHR34883">
    <property type="entry name" value="SERINE-RICH PROTEIN, PUTATIVE-RELATED-RELATED"/>
    <property type="match status" value="1"/>
</dbReference>
<evidence type="ECO:0000256" key="1">
    <source>
        <dbReference type="SAM" id="SignalP"/>
    </source>
</evidence>
<reference evidence="2 3" key="1">
    <citation type="journal article" date="2015" name="Genome Announc.">
        <title>Draft Genome Sequence and Gene Annotation of the Entomopathogenic Fungus Verticillium hemipterigenum.</title>
        <authorList>
            <person name="Horn F."/>
            <person name="Habel A."/>
            <person name="Scharf D.H."/>
            <person name="Dworschak J."/>
            <person name="Brakhage A.A."/>
            <person name="Guthke R."/>
            <person name="Hertweck C."/>
            <person name="Linde J."/>
        </authorList>
    </citation>
    <scope>NUCLEOTIDE SEQUENCE [LARGE SCALE GENOMIC DNA]</scope>
</reference>
<dbReference type="InterPro" id="IPR008972">
    <property type="entry name" value="Cupredoxin"/>
</dbReference>
<keyword evidence="3" id="KW-1185">Reference proteome</keyword>
<proteinExistence type="predicted"/>
<dbReference type="Proteomes" id="UP000039046">
    <property type="component" value="Unassembled WGS sequence"/>
</dbReference>
<dbReference type="InterPro" id="IPR052953">
    <property type="entry name" value="Ser-rich/MCO-related"/>
</dbReference>
<dbReference type="SUPFAM" id="SSF49503">
    <property type="entry name" value="Cupredoxins"/>
    <property type="match status" value="1"/>
</dbReference>
<dbReference type="CDD" id="cd00920">
    <property type="entry name" value="Cupredoxin"/>
    <property type="match status" value="1"/>
</dbReference>
<name>A0A0A1SKI9_9HYPO</name>
<feature type="signal peptide" evidence="1">
    <location>
        <begin position="1"/>
        <end position="19"/>
    </location>
</feature>
<evidence type="ECO:0000313" key="3">
    <source>
        <dbReference type="Proteomes" id="UP000039046"/>
    </source>
</evidence>
<dbReference type="Gene3D" id="2.60.40.420">
    <property type="entry name" value="Cupredoxins - blue copper proteins"/>
    <property type="match status" value="1"/>
</dbReference>
<protein>
    <recommendedName>
        <fullName evidence="4">Extracellular serine-rich protein</fullName>
    </recommendedName>
</protein>
<evidence type="ECO:0000313" key="2">
    <source>
        <dbReference type="EMBL" id="CEJ80723.1"/>
    </source>
</evidence>
<gene>
    <name evidence="2" type="ORF">VHEMI00891</name>
</gene>
<sequence>MQMTQALATAILAATSVSAFDVPHSGTQHVVSVGADKQKVYFPNHFNAAPGDAVSFSFHVGNHSVTQSSFEEPCKPLKGKAGVNSGFVFQSIENGVQFFLEINNTKPIWFYCGQADHCRSGMVGSINAPTTGNTFEKFLANAKAVKQEDIVQDGELRGGLATKFRAVDPSPVFTRTIAPAEETGAPAAAVSSTVKTYAPSSYVKTWTYTTSENNQVKTVTATSLTTAPASTVTVAVGGGADSTGKGSDSSSSSSSKAAAPAVTAAPMLAGAAMLAAAALL</sequence>
<evidence type="ECO:0008006" key="4">
    <source>
        <dbReference type="Google" id="ProtNLM"/>
    </source>
</evidence>
<dbReference type="PANTHER" id="PTHR34883:SF15">
    <property type="entry name" value="EXTRACELLULAR SERINE-RICH PROTEIN"/>
    <property type="match status" value="1"/>
</dbReference>
<feature type="chain" id="PRO_5001989306" description="Extracellular serine-rich protein" evidence="1">
    <location>
        <begin position="20"/>
        <end position="280"/>
    </location>
</feature>
<dbReference type="HOGENOM" id="CLU_053381_1_2_1"/>
<accession>A0A0A1SKI9</accession>
<dbReference type="AlphaFoldDB" id="A0A0A1SKI9"/>
<dbReference type="OrthoDB" id="2331100at2759"/>
<dbReference type="STRING" id="1531966.A0A0A1SKI9"/>
<dbReference type="EMBL" id="CDHN01000001">
    <property type="protein sequence ID" value="CEJ80723.1"/>
    <property type="molecule type" value="Genomic_DNA"/>
</dbReference>
<keyword evidence="1" id="KW-0732">Signal</keyword>
<organism evidence="2 3">
    <name type="scientific">[Torrubiella] hemipterigena</name>
    <dbReference type="NCBI Taxonomy" id="1531966"/>
    <lineage>
        <taxon>Eukaryota</taxon>
        <taxon>Fungi</taxon>
        <taxon>Dikarya</taxon>
        <taxon>Ascomycota</taxon>
        <taxon>Pezizomycotina</taxon>
        <taxon>Sordariomycetes</taxon>
        <taxon>Hypocreomycetidae</taxon>
        <taxon>Hypocreales</taxon>
        <taxon>Clavicipitaceae</taxon>
        <taxon>Clavicipitaceae incertae sedis</taxon>
        <taxon>'Torrubiella' clade</taxon>
    </lineage>
</organism>